<sequence>MERGKLNSSDLTDLVYGKVFVGNNSVLARMPDDPVNDDRLYLHHDGANFTLYQESKKGIKILINTIDGVTTALSNFPIKENHFGGLYVDHPSIQKNLTPGQAQALFITQ</sequence>
<comment type="caution">
    <text evidence="1">The sequence shown here is derived from an EMBL/GenBank/DDBJ whole genome shotgun (WGS) entry which is preliminary data.</text>
</comment>
<proteinExistence type="predicted"/>
<keyword evidence="2" id="KW-1185">Reference proteome</keyword>
<protein>
    <submittedName>
        <fullName evidence="1">Uncharacterized protein</fullName>
    </submittedName>
</protein>
<reference evidence="2" key="1">
    <citation type="journal article" date="2019" name="Int. J. Syst. Evol. Microbiol.">
        <title>The Global Catalogue of Microorganisms (GCM) 10K type strain sequencing project: providing services to taxonomists for standard genome sequencing and annotation.</title>
        <authorList>
            <consortium name="The Broad Institute Genomics Platform"/>
            <consortium name="The Broad Institute Genome Sequencing Center for Infectious Disease"/>
            <person name="Wu L."/>
            <person name="Ma J."/>
        </authorList>
    </citation>
    <scope>NUCLEOTIDE SEQUENCE [LARGE SCALE GENOMIC DNA]</scope>
    <source>
        <strain evidence="2">CCUG 71848</strain>
    </source>
</reference>
<accession>A0ABW3PJ27</accession>
<dbReference type="RefSeq" id="WP_121978969.1">
    <property type="nucleotide sequence ID" value="NZ_JBHTLH010000031.1"/>
</dbReference>
<evidence type="ECO:0000313" key="2">
    <source>
        <dbReference type="Proteomes" id="UP001597156"/>
    </source>
</evidence>
<evidence type="ECO:0000313" key="1">
    <source>
        <dbReference type="EMBL" id="MFD1125497.1"/>
    </source>
</evidence>
<gene>
    <name evidence="1" type="ORF">ACFQ22_09060</name>
</gene>
<dbReference type="EMBL" id="JBHTLH010000031">
    <property type="protein sequence ID" value="MFD1125497.1"/>
    <property type="molecule type" value="Genomic_DNA"/>
</dbReference>
<dbReference type="Proteomes" id="UP001597156">
    <property type="component" value="Unassembled WGS sequence"/>
</dbReference>
<name>A0ABW3PJ27_9LACO</name>
<organism evidence="1 2">
    <name type="scientific">Lentilactobacillus raoultii</name>
    <dbReference type="NCBI Taxonomy" id="1987503"/>
    <lineage>
        <taxon>Bacteria</taxon>
        <taxon>Bacillati</taxon>
        <taxon>Bacillota</taxon>
        <taxon>Bacilli</taxon>
        <taxon>Lactobacillales</taxon>
        <taxon>Lactobacillaceae</taxon>
        <taxon>Lentilactobacillus</taxon>
    </lineage>
</organism>